<evidence type="ECO:0000256" key="4">
    <source>
        <dbReference type="HAMAP-Rule" id="MF_00695"/>
    </source>
</evidence>
<dbReference type="HAMAP" id="MF_00695">
    <property type="entry name" value="HflD_protein"/>
    <property type="match status" value="1"/>
</dbReference>
<dbReference type="Pfam" id="PF04356">
    <property type="entry name" value="DUF489"/>
    <property type="match status" value="1"/>
</dbReference>
<name>I3CJ29_9GAMM</name>
<protein>
    <recommendedName>
        <fullName evidence="4">High frequency lysogenization protein HflD homolog</fullName>
    </recommendedName>
</protein>
<dbReference type="InterPro" id="IPR007451">
    <property type="entry name" value="HflD"/>
</dbReference>
<dbReference type="GO" id="GO:0005886">
    <property type="term" value="C:plasma membrane"/>
    <property type="evidence" value="ECO:0007669"/>
    <property type="project" value="UniProtKB-SubCell"/>
</dbReference>
<dbReference type="PANTHER" id="PTHR38100:SF1">
    <property type="entry name" value="HIGH FREQUENCY LYSOGENIZATION PROTEIN HFLD"/>
    <property type="match status" value="1"/>
</dbReference>
<evidence type="ECO:0000256" key="3">
    <source>
        <dbReference type="ARBA" id="ARBA00023136"/>
    </source>
</evidence>
<dbReference type="EMBL" id="JH600070">
    <property type="protein sequence ID" value="EIJ43622.1"/>
    <property type="molecule type" value="Genomic_DNA"/>
</dbReference>
<dbReference type="NCBIfam" id="NF001246">
    <property type="entry name" value="PRK00218.1-2"/>
    <property type="match status" value="1"/>
</dbReference>
<keyword evidence="1 4" id="KW-1003">Cell membrane</keyword>
<dbReference type="PANTHER" id="PTHR38100">
    <property type="entry name" value="HIGH FREQUENCY LYSOGENIZATION PROTEIN HFLD"/>
    <property type="match status" value="1"/>
</dbReference>
<evidence type="ECO:0000256" key="2">
    <source>
        <dbReference type="ARBA" id="ARBA00022490"/>
    </source>
</evidence>
<gene>
    <name evidence="4" type="primary">hflD</name>
    <name evidence="5" type="ORF">BegalDRAFT_2787</name>
</gene>
<organism evidence="5 6">
    <name type="scientific">Beggiatoa alba B18LD</name>
    <dbReference type="NCBI Taxonomy" id="395493"/>
    <lineage>
        <taxon>Bacteria</taxon>
        <taxon>Pseudomonadati</taxon>
        <taxon>Pseudomonadota</taxon>
        <taxon>Gammaproteobacteria</taxon>
        <taxon>Thiotrichales</taxon>
        <taxon>Thiotrichaceae</taxon>
        <taxon>Beggiatoa</taxon>
    </lineage>
</organism>
<dbReference type="SUPFAM" id="SSF101322">
    <property type="entry name" value="YcfC-like"/>
    <property type="match status" value="1"/>
</dbReference>
<dbReference type="OrthoDB" id="9788031at2"/>
<evidence type="ECO:0000313" key="5">
    <source>
        <dbReference type="EMBL" id="EIJ43622.1"/>
    </source>
</evidence>
<sequence length="213" mass="24164">MMNVADTTLALAGIFQAAELVRQVARKGMVEHIAFDSSIKSILKLEATSTEDVYGGLQGVKLGLQVLVAQLGNQDRTNDRELMRYILGIMFLERKFIKRQDMVNVVQQGVQQAQHLADSTHTTDPEVIALLANFYSQTISTFQHRIQVSGEQRHLENPANANKIRSLLLAGIRSAVLWRQKGGNRWQLLFSRKKIFQFAQQSLERIRDIERFG</sequence>
<evidence type="ECO:0000313" key="6">
    <source>
        <dbReference type="Proteomes" id="UP000005744"/>
    </source>
</evidence>
<keyword evidence="3 4" id="KW-0472">Membrane</keyword>
<comment type="subcellular location">
    <subcellularLocation>
        <location evidence="4">Cytoplasm</location>
    </subcellularLocation>
    <subcellularLocation>
        <location evidence="4">Cell membrane</location>
        <topology evidence="4">Peripheral membrane protein</topology>
        <orientation evidence="4">Cytoplasmic side</orientation>
    </subcellularLocation>
</comment>
<reference evidence="5 6" key="1">
    <citation type="submission" date="2011-11" db="EMBL/GenBank/DDBJ databases">
        <title>Improved High-Quality Draft sequence of Beggiatoa alba B18lD.</title>
        <authorList>
            <consortium name="US DOE Joint Genome Institute"/>
            <person name="Lucas S."/>
            <person name="Han J."/>
            <person name="Lapidus A."/>
            <person name="Cheng J.-F."/>
            <person name="Goodwin L."/>
            <person name="Pitluck S."/>
            <person name="Peters L."/>
            <person name="Mikhailova N."/>
            <person name="Held B."/>
            <person name="Detter J.C."/>
            <person name="Han C."/>
            <person name="Tapia R."/>
            <person name="Land M."/>
            <person name="Hauser L."/>
            <person name="Kyrpides N."/>
            <person name="Ivanova N."/>
            <person name="Pagani I."/>
            <person name="Samuel K."/>
            <person name="Teske A."/>
            <person name="Mueller J."/>
            <person name="Woyke T."/>
        </authorList>
    </citation>
    <scope>NUCLEOTIDE SEQUENCE [LARGE SCALE GENOMIC DNA]</scope>
    <source>
        <strain evidence="5 6">B18LD</strain>
    </source>
</reference>
<accession>I3CJ29</accession>
<dbReference type="RefSeq" id="WP_002690944.1">
    <property type="nucleotide sequence ID" value="NZ_JH600070.1"/>
</dbReference>
<dbReference type="eggNOG" id="COG2915">
    <property type="taxonomic scope" value="Bacteria"/>
</dbReference>
<dbReference type="Gene3D" id="1.10.3890.10">
    <property type="entry name" value="HflD-like"/>
    <property type="match status" value="1"/>
</dbReference>
<evidence type="ECO:0000256" key="1">
    <source>
        <dbReference type="ARBA" id="ARBA00022475"/>
    </source>
</evidence>
<keyword evidence="6" id="KW-1185">Reference proteome</keyword>
<dbReference type="GO" id="GO:0005737">
    <property type="term" value="C:cytoplasm"/>
    <property type="evidence" value="ECO:0007669"/>
    <property type="project" value="UniProtKB-SubCell"/>
</dbReference>
<dbReference type="STRING" id="395493.BegalDRAFT_2787"/>
<comment type="similarity">
    <text evidence="4">Belongs to the HflD family.</text>
</comment>
<keyword evidence="2 4" id="KW-0963">Cytoplasm</keyword>
<proteinExistence type="inferred from homology"/>
<dbReference type="AlphaFoldDB" id="I3CJ29"/>
<dbReference type="HOGENOM" id="CLU_098920_0_0_6"/>
<dbReference type="Proteomes" id="UP000005744">
    <property type="component" value="Unassembled WGS sequence"/>
</dbReference>
<dbReference type="InterPro" id="IPR035932">
    <property type="entry name" value="HflD-like_sf"/>
</dbReference>